<feature type="region of interest" description="Disordered" evidence="1">
    <location>
        <begin position="270"/>
        <end position="292"/>
    </location>
</feature>
<dbReference type="InterPro" id="IPR036242">
    <property type="entry name" value="Agglutinin_dom_sf"/>
</dbReference>
<dbReference type="Proteomes" id="UP001202328">
    <property type="component" value="Unassembled WGS sequence"/>
</dbReference>
<evidence type="ECO:0000313" key="4">
    <source>
        <dbReference type="Proteomes" id="UP001202328"/>
    </source>
</evidence>
<dbReference type="SUPFAM" id="SSF50382">
    <property type="entry name" value="Agglutinin"/>
    <property type="match status" value="2"/>
</dbReference>
<dbReference type="PANTHER" id="PTHR39244:SF5">
    <property type="entry name" value="NATTERIN-3-LIKE"/>
    <property type="match status" value="1"/>
</dbReference>
<organism evidence="3 4">
    <name type="scientific">Papaver atlanticum</name>
    <dbReference type="NCBI Taxonomy" id="357466"/>
    <lineage>
        <taxon>Eukaryota</taxon>
        <taxon>Viridiplantae</taxon>
        <taxon>Streptophyta</taxon>
        <taxon>Embryophyta</taxon>
        <taxon>Tracheophyta</taxon>
        <taxon>Spermatophyta</taxon>
        <taxon>Magnoliopsida</taxon>
        <taxon>Ranunculales</taxon>
        <taxon>Papaveraceae</taxon>
        <taxon>Papaveroideae</taxon>
        <taxon>Papaver</taxon>
    </lineage>
</organism>
<proteinExistence type="predicted"/>
<dbReference type="Pfam" id="PF07468">
    <property type="entry name" value="Agglutinin"/>
    <property type="match status" value="1"/>
</dbReference>
<dbReference type="SMART" id="SM00791">
    <property type="entry name" value="Agglutinin"/>
    <property type="match status" value="1"/>
</dbReference>
<sequence length="516" mass="59552">MEAQRLVVTLNENDTRVHAIMADTLPKQVIIQSNSNNKYLHFFKEKQIYPNALRYDGDYSFELETRFEVEPATTGTGLVHIRSLMNNKYWANCGMANNWVSAMAAKPEENLSDKRCTLFQPVFMHPNNNRVLKLRHVQTGNYVSFFHGSGHTHGLLAIKNNVDDNSDVCTFIDWKSVVKFPKRIRIKGDNGNYLKAFEGGLMNFNNQVDNSTVFEYEVYPSRDGGIRLRSTEFGTYWSDASYPWIWLKQASSDQDTSTVFLPTIVSNNGKDEKVEEEEEEDEEKIPKKKDRKRKKEKENHILLRSLRTGRFCKRFSTDYRSNCLASNIEYPDEACYMEIDEPITERLVYDVKYNFDDARRYNEKTLALITDESINNTECSFTSSFFIKTTVSNTCNWNTGVTNTLGDKMSLTAPVPKLGEFGYKNTSKVDKSWNWEDTVDEEEEVGDVKTLTVPPKTRVKAFTTGTRLSYDIPFSYTQTDVLSSNNKRETFVMEHGIFTCHNGYGYKYDNAQFSLE</sequence>
<accession>A0AAD4XPX3</accession>
<gene>
    <name evidence="3" type="ORF">MKW98_009664</name>
</gene>
<evidence type="ECO:0000313" key="3">
    <source>
        <dbReference type="EMBL" id="KAI3930035.1"/>
    </source>
</evidence>
<dbReference type="InterPro" id="IPR053237">
    <property type="entry name" value="Natterin_C"/>
</dbReference>
<feature type="domain" description="Agglutinin" evidence="2">
    <location>
        <begin position="24"/>
        <end position="173"/>
    </location>
</feature>
<name>A0AAD4XPX3_9MAGN</name>
<reference evidence="3" key="1">
    <citation type="submission" date="2022-04" db="EMBL/GenBank/DDBJ databases">
        <title>A functionally conserved STORR gene fusion in Papaver species that diverged 16.8 million years ago.</title>
        <authorList>
            <person name="Catania T."/>
        </authorList>
    </citation>
    <scope>NUCLEOTIDE SEQUENCE</scope>
    <source>
        <strain evidence="3">S-188037</strain>
    </source>
</reference>
<feature type="compositionally biased region" description="Acidic residues" evidence="1">
    <location>
        <begin position="274"/>
        <end position="283"/>
    </location>
</feature>
<dbReference type="Gene3D" id="2.170.15.10">
    <property type="entry name" value="Proaerolysin, chain A, domain 3"/>
    <property type="match status" value="1"/>
</dbReference>
<comment type="caution">
    <text evidence="3">The sequence shown here is derived from an EMBL/GenBank/DDBJ whole genome shotgun (WGS) entry which is preliminary data.</text>
</comment>
<evidence type="ECO:0000256" key="1">
    <source>
        <dbReference type="SAM" id="MobiDB-lite"/>
    </source>
</evidence>
<dbReference type="AlphaFoldDB" id="A0AAD4XPX3"/>
<evidence type="ECO:0000259" key="2">
    <source>
        <dbReference type="SMART" id="SM00791"/>
    </source>
</evidence>
<dbReference type="InterPro" id="IPR008998">
    <property type="entry name" value="Agglutinin"/>
</dbReference>
<dbReference type="PANTHER" id="PTHR39244">
    <property type="entry name" value="NATTERIN-4"/>
    <property type="match status" value="1"/>
</dbReference>
<dbReference type="Gene3D" id="2.80.10.50">
    <property type="match status" value="2"/>
</dbReference>
<dbReference type="SUPFAM" id="SSF56973">
    <property type="entry name" value="Aerolisin/ETX pore-forming domain"/>
    <property type="match status" value="1"/>
</dbReference>
<keyword evidence="4" id="KW-1185">Reference proteome</keyword>
<protein>
    <recommendedName>
        <fullName evidence="2">Agglutinin domain-containing protein</fullName>
    </recommendedName>
</protein>
<dbReference type="EMBL" id="JAJJMB010007545">
    <property type="protein sequence ID" value="KAI3930035.1"/>
    <property type="molecule type" value="Genomic_DNA"/>
</dbReference>